<sequence>MSLKHTCSSKPFTEEDYFPSRLVTFWLTTTCFLDFFWDPDRLRGKHRGIQLCEIVESSAKRTPNHSACLGLNRSSRDVKGS</sequence>
<keyword evidence="2" id="KW-1185">Reference proteome</keyword>
<protein>
    <submittedName>
        <fullName evidence="1">Uncharacterized protein</fullName>
    </submittedName>
</protein>
<comment type="caution">
    <text evidence="1">The sequence shown here is derived from an EMBL/GenBank/DDBJ whole genome shotgun (WGS) entry which is preliminary data.</text>
</comment>
<dbReference type="EMBL" id="JYDT01000023">
    <property type="protein sequence ID" value="KRY90253.1"/>
    <property type="molecule type" value="Genomic_DNA"/>
</dbReference>
<gene>
    <name evidence="1" type="ORF">T4D_4438</name>
</gene>
<dbReference type="AlphaFoldDB" id="A0A0V1FW56"/>
<organism evidence="1 2">
    <name type="scientific">Trichinella pseudospiralis</name>
    <name type="common">Parasitic roundworm</name>
    <dbReference type="NCBI Taxonomy" id="6337"/>
    <lineage>
        <taxon>Eukaryota</taxon>
        <taxon>Metazoa</taxon>
        <taxon>Ecdysozoa</taxon>
        <taxon>Nematoda</taxon>
        <taxon>Enoplea</taxon>
        <taxon>Dorylaimia</taxon>
        <taxon>Trichinellida</taxon>
        <taxon>Trichinellidae</taxon>
        <taxon>Trichinella</taxon>
    </lineage>
</organism>
<reference evidence="1 2" key="1">
    <citation type="submission" date="2015-01" db="EMBL/GenBank/DDBJ databases">
        <title>Evolution of Trichinella species and genotypes.</title>
        <authorList>
            <person name="Korhonen P.K."/>
            <person name="Edoardo P."/>
            <person name="Giuseppe L.R."/>
            <person name="Gasser R.B."/>
        </authorList>
    </citation>
    <scope>NUCLEOTIDE SEQUENCE [LARGE SCALE GENOMIC DNA]</scope>
    <source>
        <strain evidence="1">ISS470</strain>
    </source>
</reference>
<evidence type="ECO:0000313" key="2">
    <source>
        <dbReference type="Proteomes" id="UP000054995"/>
    </source>
</evidence>
<name>A0A0V1FW56_TRIPS</name>
<accession>A0A0V1FW56</accession>
<evidence type="ECO:0000313" key="1">
    <source>
        <dbReference type="EMBL" id="KRY90253.1"/>
    </source>
</evidence>
<proteinExistence type="predicted"/>
<dbReference type="Proteomes" id="UP000054995">
    <property type="component" value="Unassembled WGS sequence"/>
</dbReference>